<feature type="domain" description="Reverse transcriptase Ty1/copia-type" evidence="1">
    <location>
        <begin position="19"/>
        <end position="84"/>
    </location>
</feature>
<proteinExistence type="predicted"/>
<organism evidence="2">
    <name type="scientific">Sesamum latifolium</name>
    <dbReference type="NCBI Taxonomy" id="2727402"/>
    <lineage>
        <taxon>Eukaryota</taxon>
        <taxon>Viridiplantae</taxon>
        <taxon>Streptophyta</taxon>
        <taxon>Embryophyta</taxon>
        <taxon>Tracheophyta</taxon>
        <taxon>Spermatophyta</taxon>
        <taxon>Magnoliopsida</taxon>
        <taxon>eudicotyledons</taxon>
        <taxon>Gunneridae</taxon>
        <taxon>Pentapetalae</taxon>
        <taxon>asterids</taxon>
        <taxon>lamiids</taxon>
        <taxon>Lamiales</taxon>
        <taxon>Pedaliaceae</taxon>
        <taxon>Sesamum</taxon>
    </lineage>
</organism>
<dbReference type="Pfam" id="PF07727">
    <property type="entry name" value="RVT_2"/>
    <property type="match status" value="1"/>
</dbReference>
<evidence type="ECO:0000313" key="2">
    <source>
        <dbReference type="EMBL" id="KAL0421152.1"/>
    </source>
</evidence>
<reference evidence="2" key="2">
    <citation type="journal article" date="2024" name="Plant">
        <title>Genomic evolution and insights into agronomic trait innovations of Sesamum species.</title>
        <authorList>
            <person name="Miao H."/>
            <person name="Wang L."/>
            <person name="Qu L."/>
            <person name="Liu H."/>
            <person name="Sun Y."/>
            <person name="Le M."/>
            <person name="Wang Q."/>
            <person name="Wei S."/>
            <person name="Zheng Y."/>
            <person name="Lin W."/>
            <person name="Duan Y."/>
            <person name="Cao H."/>
            <person name="Xiong S."/>
            <person name="Wang X."/>
            <person name="Wei L."/>
            <person name="Li C."/>
            <person name="Ma Q."/>
            <person name="Ju M."/>
            <person name="Zhao R."/>
            <person name="Li G."/>
            <person name="Mu C."/>
            <person name="Tian Q."/>
            <person name="Mei H."/>
            <person name="Zhang T."/>
            <person name="Gao T."/>
            <person name="Zhang H."/>
        </authorList>
    </citation>
    <scope>NUCLEOTIDE SEQUENCE</scope>
    <source>
        <strain evidence="2">KEN1</strain>
    </source>
</reference>
<evidence type="ECO:0000259" key="1">
    <source>
        <dbReference type="Pfam" id="PF07727"/>
    </source>
</evidence>
<accession>A0AAW2UVW2</accession>
<dbReference type="InterPro" id="IPR013103">
    <property type="entry name" value="RVT_2"/>
</dbReference>
<dbReference type="CDD" id="cd09272">
    <property type="entry name" value="RNase_HI_RT_Ty1"/>
    <property type="match status" value="1"/>
</dbReference>
<reference evidence="2" key="1">
    <citation type="submission" date="2020-06" db="EMBL/GenBank/DDBJ databases">
        <authorList>
            <person name="Li T."/>
            <person name="Hu X."/>
            <person name="Zhang T."/>
            <person name="Song X."/>
            <person name="Zhang H."/>
            <person name="Dai N."/>
            <person name="Sheng W."/>
            <person name="Hou X."/>
            <person name="Wei L."/>
        </authorList>
    </citation>
    <scope>NUCLEOTIDE SEQUENCE</scope>
    <source>
        <strain evidence="2">KEN1</strain>
        <tissue evidence="2">Leaf</tissue>
    </source>
</reference>
<dbReference type="PANTHER" id="PTHR11439">
    <property type="entry name" value="GAG-POL-RELATED RETROTRANSPOSON"/>
    <property type="match status" value="1"/>
</dbReference>
<sequence>MHDEWRNAMKEEMMMIEKNRTWSLVPIPRNKHVIGVKWIFRAKLNSDGSVNKYKARLVVKGYSQLAGVDYGDTFAPMARHETKKSCLLNNLKVSRSIMEEIECINFIKHCMGLSKPQEHGNDNEMIEEFKEEIKRRFEMFDLGHITYFLEVRKGDDADASLYRSLIGSLLYLTTTRPDLMYAVGVLSRFMQLPGQVHMEAAKRLLRYVKGTHDYEIWYTQSEDLKLFGYADSDWAGCPDDLKSTTGYVFSLGSGVFSSLSKKQEVVAQSTAEAEYMASAAAANQAIWLRSAYRFTSTSSLCYCHFC</sequence>
<dbReference type="EMBL" id="JACGWN010000011">
    <property type="protein sequence ID" value="KAL0421152.1"/>
    <property type="molecule type" value="Genomic_DNA"/>
</dbReference>
<comment type="caution">
    <text evidence="2">The sequence shown here is derived from an EMBL/GenBank/DDBJ whole genome shotgun (WGS) entry which is preliminary data.</text>
</comment>
<name>A0AAW2UVW2_9LAMI</name>
<protein>
    <submittedName>
        <fullName evidence="2">Retrovirus-related Pol polyprotein from transposon RE1</fullName>
    </submittedName>
</protein>
<dbReference type="AlphaFoldDB" id="A0AAW2UVW2"/>
<dbReference type="PANTHER" id="PTHR11439:SF463">
    <property type="entry name" value="REVERSE TRANSCRIPTASE TY1_COPIA-TYPE DOMAIN-CONTAINING PROTEIN"/>
    <property type="match status" value="1"/>
</dbReference>
<gene>
    <name evidence="2" type="ORF">Slati_3138100</name>
</gene>